<feature type="domain" description="OTU" evidence="5">
    <location>
        <begin position="170"/>
        <end position="300"/>
    </location>
</feature>
<evidence type="ECO:0000256" key="3">
    <source>
        <dbReference type="RuleBase" id="RU367104"/>
    </source>
</evidence>
<dbReference type="PROSITE" id="PS50802">
    <property type="entry name" value="OTU"/>
    <property type="match status" value="1"/>
</dbReference>
<keyword evidence="3" id="KW-0788">Thiol protease</keyword>
<keyword evidence="3" id="KW-0963">Cytoplasm</keyword>
<dbReference type="InterPro" id="IPR038765">
    <property type="entry name" value="Papain-like_cys_pep_sf"/>
</dbReference>
<dbReference type="PANTHER" id="PTHR13312:SF0">
    <property type="entry name" value="UBIQUITIN THIOESTERASE OTU1"/>
    <property type="match status" value="1"/>
</dbReference>
<name>A0A7S0R0C9_9CRYP</name>
<gene>
    <name evidence="6" type="ORF">CCUR1050_LOCUS33466</name>
</gene>
<dbReference type="EC" id="3.4.19.12" evidence="3"/>
<comment type="catalytic activity">
    <reaction evidence="1 3">
        <text>Thiol-dependent hydrolysis of ester, thioester, amide, peptide and isopeptide bonds formed by the C-terminal Gly of ubiquitin (a 76-residue protein attached to proteins as an intracellular targeting signal).</text>
        <dbReference type="EC" id="3.4.19.12"/>
    </reaction>
</comment>
<dbReference type="InterPro" id="IPR003323">
    <property type="entry name" value="OTU_dom"/>
</dbReference>
<feature type="region of interest" description="Disordered" evidence="4">
    <location>
        <begin position="1"/>
        <end position="75"/>
    </location>
</feature>
<keyword evidence="2 3" id="KW-0378">Hydrolase</keyword>
<feature type="compositionally biased region" description="Low complexity" evidence="4">
    <location>
        <begin position="65"/>
        <end position="74"/>
    </location>
</feature>
<dbReference type="GO" id="GO:0030968">
    <property type="term" value="P:endoplasmic reticulum unfolded protein response"/>
    <property type="evidence" value="ECO:0007669"/>
    <property type="project" value="TreeGrafter"/>
</dbReference>
<dbReference type="GO" id="GO:0005634">
    <property type="term" value="C:nucleus"/>
    <property type="evidence" value="ECO:0007669"/>
    <property type="project" value="TreeGrafter"/>
</dbReference>
<organism evidence="6">
    <name type="scientific">Cryptomonas curvata</name>
    <dbReference type="NCBI Taxonomy" id="233186"/>
    <lineage>
        <taxon>Eukaryota</taxon>
        <taxon>Cryptophyceae</taxon>
        <taxon>Cryptomonadales</taxon>
        <taxon>Cryptomonadaceae</taxon>
        <taxon>Cryptomonas</taxon>
    </lineage>
</organism>
<evidence type="ECO:0000256" key="4">
    <source>
        <dbReference type="SAM" id="MobiDB-lite"/>
    </source>
</evidence>
<evidence type="ECO:0000259" key="5">
    <source>
        <dbReference type="PROSITE" id="PS50802"/>
    </source>
</evidence>
<comment type="function">
    <text evidence="3">Hydrolase that can remove conjugated ubiquitin from proteins and may therefore play an important regulatory role at the level of protein turnover by preventing degradation.</text>
</comment>
<comment type="subcellular location">
    <subcellularLocation>
        <location evidence="3">Cytoplasm</location>
    </subcellularLocation>
</comment>
<evidence type="ECO:0000256" key="1">
    <source>
        <dbReference type="ARBA" id="ARBA00000707"/>
    </source>
</evidence>
<dbReference type="PANTHER" id="PTHR13312">
    <property type="entry name" value="HIV-INDUCED PROTEIN-7-LIKE PROTEASE"/>
    <property type="match status" value="1"/>
</dbReference>
<evidence type="ECO:0000256" key="2">
    <source>
        <dbReference type="ARBA" id="ARBA00022801"/>
    </source>
</evidence>
<dbReference type="GO" id="GO:0005829">
    <property type="term" value="C:cytosol"/>
    <property type="evidence" value="ECO:0007669"/>
    <property type="project" value="TreeGrafter"/>
</dbReference>
<dbReference type="GO" id="GO:0016579">
    <property type="term" value="P:protein deubiquitination"/>
    <property type="evidence" value="ECO:0007669"/>
    <property type="project" value="TreeGrafter"/>
</dbReference>
<dbReference type="AlphaFoldDB" id="A0A7S0R0C9"/>
<keyword evidence="3" id="KW-0645">Protease</keyword>
<dbReference type="Gene3D" id="3.90.70.80">
    <property type="match status" value="1"/>
</dbReference>
<sequence>MGLDQSKTSRQAKTNIIDFPQRNLNGNRNDLDCSPQCGARLPPNVPPRSSSFAKSARPTVGELESSASSRSAAAYEPRDKLYREKYIRSCLSWEKETSSTKSNISQKTENHSAGKYPKGTCDKCDGPHLTDDCPIYKKKRDDHPDAWRNFGKKSPLEMGKGGGNFRLRSARVVRQPGDGSCLFHSLAHGLGGTSASVLRRDIAGFIQRHPDLEIAETPMRDWVKWDSGSSVAAYAARMAVSGWGGGIEMAACSHLKKVNVHVYEKERFGYKRISCFDVDSARATVHVLYCGGVHFDALEP</sequence>
<dbReference type="GO" id="GO:0004843">
    <property type="term" value="F:cysteine-type deubiquitinase activity"/>
    <property type="evidence" value="ECO:0007669"/>
    <property type="project" value="UniProtKB-UniRule"/>
</dbReference>
<accession>A0A7S0R0C9</accession>
<dbReference type="SUPFAM" id="SSF54001">
    <property type="entry name" value="Cysteine proteinases"/>
    <property type="match status" value="1"/>
</dbReference>
<feature type="compositionally biased region" description="Polar residues" evidence="4">
    <location>
        <begin position="1"/>
        <end position="14"/>
    </location>
</feature>
<dbReference type="EMBL" id="HBEZ01060886">
    <property type="protein sequence ID" value="CAD8664642.1"/>
    <property type="molecule type" value="Transcribed_RNA"/>
</dbReference>
<dbReference type="CDD" id="cd22744">
    <property type="entry name" value="OTU"/>
    <property type="match status" value="1"/>
</dbReference>
<protein>
    <recommendedName>
        <fullName evidence="3">Ubiquitin thioesterase OTU</fullName>
        <ecNumber evidence="3">3.4.19.12</ecNumber>
    </recommendedName>
</protein>
<reference evidence="6" key="1">
    <citation type="submission" date="2021-01" db="EMBL/GenBank/DDBJ databases">
        <authorList>
            <person name="Corre E."/>
            <person name="Pelletier E."/>
            <person name="Niang G."/>
            <person name="Scheremetjew M."/>
            <person name="Finn R."/>
            <person name="Kale V."/>
            <person name="Holt S."/>
            <person name="Cochrane G."/>
            <person name="Meng A."/>
            <person name="Brown T."/>
            <person name="Cohen L."/>
        </authorList>
    </citation>
    <scope>NUCLEOTIDE SEQUENCE</scope>
    <source>
        <strain evidence="6">CCAP979/52</strain>
    </source>
</reference>
<dbReference type="GO" id="GO:0036503">
    <property type="term" value="P:ERAD pathway"/>
    <property type="evidence" value="ECO:0007669"/>
    <property type="project" value="TreeGrafter"/>
</dbReference>
<evidence type="ECO:0000313" key="6">
    <source>
        <dbReference type="EMBL" id="CAD8664642.1"/>
    </source>
</evidence>
<keyword evidence="3" id="KW-0833">Ubl conjugation pathway</keyword>
<proteinExistence type="predicted"/>
<dbReference type="Pfam" id="PF02338">
    <property type="entry name" value="OTU"/>
    <property type="match status" value="1"/>
</dbReference>